<evidence type="ECO:0000313" key="3">
    <source>
        <dbReference type="Proteomes" id="UP001198402"/>
    </source>
</evidence>
<evidence type="ECO:0000259" key="1">
    <source>
        <dbReference type="Pfam" id="PF13847"/>
    </source>
</evidence>
<reference evidence="3" key="1">
    <citation type="submission" date="2023-07" db="EMBL/GenBank/DDBJ databases">
        <authorList>
            <person name="Yue Y."/>
        </authorList>
    </citation>
    <scope>NUCLEOTIDE SEQUENCE [LARGE SCALE GENOMIC DNA]</scope>
    <source>
        <strain evidence="3">2Y89</strain>
    </source>
</reference>
<name>A0ABS7Y2H0_9FLAO</name>
<dbReference type="InterPro" id="IPR025714">
    <property type="entry name" value="Methyltranfer_dom"/>
</dbReference>
<keyword evidence="2" id="KW-0489">Methyltransferase</keyword>
<dbReference type="GO" id="GO:0008168">
    <property type="term" value="F:methyltransferase activity"/>
    <property type="evidence" value="ECO:0007669"/>
    <property type="project" value="UniProtKB-KW"/>
</dbReference>
<dbReference type="GO" id="GO:0032259">
    <property type="term" value="P:methylation"/>
    <property type="evidence" value="ECO:0007669"/>
    <property type="project" value="UniProtKB-KW"/>
</dbReference>
<comment type="caution">
    <text evidence="2">The sequence shown here is derived from an EMBL/GenBank/DDBJ whole genome shotgun (WGS) entry which is preliminary data.</text>
</comment>
<accession>A0ABS7Y2H0</accession>
<dbReference type="EMBL" id="JAIUJS010000008">
    <property type="protein sequence ID" value="MCA0154102.1"/>
    <property type="molecule type" value="Genomic_DNA"/>
</dbReference>
<dbReference type="Proteomes" id="UP001198402">
    <property type="component" value="Unassembled WGS sequence"/>
</dbReference>
<dbReference type="RefSeq" id="WP_224479123.1">
    <property type="nucleotide sequence ID" value="NZ_JAIUJS010000008.1"/>
</dbReference>
<dbReference type="Pfam" id="PF13847">
    <property type="entry name" value="Methyltransf_31"/>
    <property type="match status" value="1"/>
</dbReference>
<organism evidence="2 3">
    <name type="scientific">Winogradskyella vincentii</name>
    <dbReference type="NCBI Taxonomy" id="2877122"/>
    <lineage>
        <taxon>Bacteria</taxon>
        <taxon>Pseudomonadati</taxon>
        <taxon>Bacteroidota</taxon>
        <taxon>Flavobacteriia</taxon>
        <taxon>Flavobacteriales</taxon>
        <taxon>Flavobacteriaceae</taxon>
        <taxon>Winogradskyella</taxon>
    </lineage>
</organism>
<proteinExistence type="predicted"/>
<keyword evidence="2" id="KW-0808">Transferase</keyword>
<gene>
    <name evidence="2" type="ORF">LBV24_12795</name>
</gene>
<evidence type="ECO:0000313" key="2">
    <source>
        <dbReference type="EMBL" id="MCA0154102.1"/>
    </source>
</evidence>
<keyword evidence="3" id="KW-1185">Reference proteome</keyword>
<dbReference type="InterPro" id="IPR029063">
    <property type="entry name" value="SAM-dependent_MTases_sf"/>
</dbReference>
<sequence length="205" mass="23400">MTQIYEMHLWGGKDYDFYSGEGSHHRDIIKPYLEAVTSFLASHNNKLTVCDLGCGDFNIGKQLVEFTESFIAIDIVENLIERNKALFKADNLEFHCLDISRDELPKADCIILRQVLQHLSNNEIKSIVEKLSNYKYIILTEHLPIGQFTANKDVISGQGIRKKINSGVDLLATPFNLKIKKDILLNEIILETNKGIIKTVLYELF</sequence>
<protein>
    <submittedName>
        <fullName evidence="2">Class I SAM-dependent methyltransferase</fullName>
    </submittedName>
</protein>
<dbReference type="SUPFAM" id="SSF53335">
    <property type="entry name" value="S-adenosyl-L-methionine-dependent methyltransferases"/>
    <property type="match status" value="1"/>
</dbReference>
<dbReference type="Gene3D" id="3.40.50.150">
    <property type="entry name" value="Vaccinia Virus protein VP39"/>
    <property type="match status" value="1"/>
</dbReference>
<dbReference type="CDD" id="cd02440">
    <property type="entry name" value="AdoMet_MTases"/>
    <property type="match status" value="1"/>
</dbReference>
<feature type="domain" description="Methyltransferase" evidence="1">
    <location>
        <begin position="44"/>
        <end position="123"/>
    </location>
</feature>